<comment type="caution">
    <text evidence="4">The sequence shown here is derived from an EMBL/GenBank/DDBJ whole genome shotgun (WGS) entry which is preliminary data.</text>
</comment>
<keyword evidence="2" id="KW-1133">Transmembrane helix</keyword>
<dbReference type="PANTHER" id="PTHR33371">
    <property type="entry name" value="INTERMEMBRANE PHOSPHOLIPID TRANSPORT SYSTEM BINDING PROTEIN MLAD-RELATED"/>
    <property type="match status" value="1"/>
</dbReference>
<dbReference type="PANTHER" id="PTHR33371:SF4">
    <property type="entry name" value="INTERMEMBRANE PHOSPHOLIPID TRANSPORT SYSTEM BINDING PROTEIN MLAD"/>
    <property type="match status" value="1"/>
</dbReference>
<dbReference type="RefSeq" id="WP_168515919.1">
    <property type="nucleotide sequence ID" value="NZ_JAAXLS010000008.1"/>
</dbReference>
<sequence length="423" mass="44151">MAKKFSARRTWQRLRTVPGLGKHTVAVLIVIVLGVTTLAVVMANVKFIGPWEDRFVFAADFDNAPAVVPSQNPKVRIAGVDVGQIVKSEVTAAGKARLTFSVNPGSEVYDNAHVVLRPKSAVNEMYVEVDPGGPPGKPLGQDAVIPAAQTARPIQPDEVLDHLDDRTRAALSSLLSVSDVALANAPSTLPAGLDATGDALKSFQPVADGLRQRREKVSQLVTALSSIATATGGDQDRMAGLVNSLQQTLGTLSARDDDLRSVLDQLPDTTGQLNRAMGSLTGLTGQLNPTLDNVNQAAGALPDVLRRTAGLMDTLGRTAQSARPVVAKAAPVVSDLGPLVNDLNGALGHLRPMSQRLDPVTATLVPYLNDVAAFLYNTSGVFAPSDADGGFVRGHLTVPLPDGGVLPGSHGGNPDPTKPEGTK</sequence>
<accession>A0ABX1J390</accession>
<dbReference type="Proteomes" id="UP000715441">
    <property type="component" value="Unassembled WGS sequence"/>
</dbReference>
<feature type="region of interest" description="Disordered" evidence="1">
    <location>
        <begin position="402"/>
        <end position="423"/>
    </location>
</feature>
<keyword evidence="2" id="KW-0472">Membrane</keyword>
<evidence type="ECO:0000313" key="4">
    <source>
        <dbReference type="EMBL" id="NKQ54246.1"/>
    </source>
</evidence>
<feature type="transmembrane region" description="Helical" evidence="2">
    <location>
        <begin position="20"/>
        <end position="43"/>
    </location>
</feature>
<dbReference type="InterPro" id="IPR052336">
    <property type="entry name" value="MlaD_Phospholipid_Transporter"/>
</dbReference>
<keyword evidence="2" id="KW-0812">Transmembrane</keyword>
<organism evidence="4 5">
    <name type="scientific">Amycolatopsis acididurans</name>
    <dbReference type="NCBI Taxonomy" id="2724524"/>
    <lineage>
        <taxon>Bacteria</taxon>
        <taxon>Bacillati</taxon>
        <taxon>Actinomycetota</taxon>
        <taxon>Actinomycetes</taxon>
        <taxon>Pseudonocardiales</taxon>
        <taxon>Pseudonocardiaceae</taxon>
        <taxon>Amycolatopsis</taxon>
    </lineage>
</organism>
<protein>
    <submittedName>
        <fullName evidence="4">MCE family protein</fullName>
    </submittedName>
</protein>
<feature type="domain" description="Mce/MlaD" evidence="3">
    <location>
        <begin position="60"/>
        <end position="132"/>
    </location>
</feature>
<evidence type="ECO:0000256" key="2">
    <source>
        <dbReference type="SAM" id="Phobius"/>
    </source>
</evidence>
<name>A0ABX1J390_9PSEU</name>
<proteinExistence type="predicted"/>
<evidence type="ECO:0000313" key="5">
    <source>
        <dbReference type="Proteomes" id="UP000715441"/>
    </source>
</evidence>
<evidence type="ECO:0000259" key="3">
    <source>
        <dbReference type="Pfam" id="PF02470"/>
    </source>
</evidence>
<gene>
    <name evidence="4" type="ORF">HFP15_15260</name>
</gene>
<keyword evidence="5" id="KW-1185">Reference proteome</keyword>
<dbReference type="InterPro" id="IPR003399">
    <property type="entry name" value="Mce/MlaD"/>
</dbReference>
<dbReference type="Gene3D" id="1.20.5.300">
    <property type="match status" value="1"/>
</dbReference>
<reference evidence="4 5" key="1">
    <citation type="submission" date="2020-04" db="EMBL/GenBank/DDBJ databases">
        <title>Novel species.</title>
        <authorList>
            <person name="Teo W.F.A."/>
            <person name="Lipun K."/>
            <person name="Srisuk N."/>
            <person name="Duangmal K."/>
        </authorList>
    </citation>
    <scope>NUCLEOTIDE SEQUENCE [LARGE SCALE GENOMIC DNA]</scope>
    <source>
        <strain evidence="4 5">K13G38</strain>
    </source>
</reference>
<dbReference type="SUPFAM" id="SSF58104">
    <property type="entry name" value="Methyl-accepting chemotaxis protein (MCP) signaling domain"/>
    <property type="match status" value="1"/>
</dbReference>
<dbReference type="EMBL" id="JAAXLS010000008">
    <property type="protein sequence ID" value="NKQ54246.1"/>
    <property type="molecule type" value="Genomic_DNA"/>
</dbReference>
<dbReference type="Pfam" id="PF02470">
    <property type="entry name" value="MlaD"/>
    <property type="match status" value="1"/>
</dbReference>
<evidence type="ECO:0000256" key="1">
    <source>
        <dbReference type="SAM" id="MobiDB-lite"/>
    </source>
</evidence>